<name>A0A3M6QRR3_9BURK</name>
<dbReference type="Proteomes" id="UP000278006">
    <property type="component" value="Unassembled WGS sequence"/>
</dbReference>
<sequence length="354" mass="36956">MKPEQNPPGVASMPPATIIPRALRRGLALMATIAGLAILSTPTGAQERPAAAPWPTRPVTLIVPYAAGGNVDVMARWIAPELARRLGQPVVIENISGAGGVIGTQKAVRATADGHTLLLSVESAILIAKMVTPATVPYDGQQDLAPVTLLGSQPLALAGKPALSHLTAGELHADLQAHPGQYSYATTGVGTSLHLAGELLKQSGQIDMVHAPYRMGTQVLTDLAGNQIELAVLPLSMLIEQARAGKLQVFGVLDDKPSPAMPEVAPLGATVPAWQGANARVWTGVFAPRGTPAERIERLDAALQDILTLEDVRQNFAATGVDPEGLGPAAFSAYLAEQAKTYEGIITRGHIRAE</sequence>
<evidence type="ECO:0000313" key="2">
    <source>
        <dbReference type="EMBL" id="RMX05736.1"/>
    </source>
</evidence>
<organism evidence="2 3">
    <name type="scientific">Corticibacter populi</name>
    <dbReference type="NCBI Taxonomy" id="1550736"/>
    <lineage>
        <taxon>Bacteria</taxon>
        <taxon>Pseudomonadati</taxon>
        <taxon>Pseudomonadota</taxon>
        <taxon>Betaproteobacteria</taxon>
        <taxon>Burkholderiales</taxon>
        <taxon>Comamonadaceae</taxon>
        <taxon>Corticibacter</taxon>
    </lineage>
</organism>
<dbReference type="InterPro" id="IPR005064">
    <property type="entry name" value="BUG"/>
</dbReference>
<dbReference type="Gene3D" id="3.40.190.150">
    <property type="entry name" value="Bordetella uptake gene, domain 1"/>
    <property type="match status" value="1"/>
</dbReference>
<dbReference type="PANTHER" id="PTHR42928">
    <property type="entry name" value="TRICARBOXYLATE-BINDING PROTEIN"/>
    <property type="match status" value="1"/>
</dbReference>
<protein>
    <submittedName>
        <fullName evidence="2">Tripartite tricarboxylate transporter substrate binding protein</fullName>
    </submittedName>
</protein>
<proteinExistence type="inferred from homology"/>
<reference evidence="2 3" key="1">
    <citation type="submission" date="2018-10" db="EMBL/GenBank/DDBJ databases">
        <title>Draft genome of Cortibacter populi DSM10536.</title>
        <authorList>
            <person name="Bernier A.-M."/>
            <person name="Bernard K."/>
        </authorList>
    </citation>
    <scope>NUCLEOTIDE SEQUENCE [LARGE SCALE GENOMIC DNA]</scope>
    <source>
        <strain evidence="2 3">DSM 105136</strain>
    </source>
</reference>
<gene>
    <name evidence="2" type="ORF">D8I35_11200</name>
</gene>
<dbReference type="AlphaFoldDB" id="A0A3M6QRR3"/>
<comment type="similarity">
    <text evidence="1">Belongs to the UPF0065 (bug) family.</text>
</comment>
<dbReference type="Pfam" id="PF03401">
    <property type="entry name" value="TctC"/>
    <property type="match status" value="1"/>
</dbReference>
<accession>A0A3M6QRR3</accession>
<dbReference type="InterPro" id="IPR042100">
    <property type="entry name" value="Bug_dom1"/>
</dbReference>
<dbReference type="Gene3D" id="3.40.190.10">
    <property type="entry name" value="Periplasmic binding protein-like II"/>
    <property type="match status" value="1"/>
</dbReference>
<dbReference type="PIRSF" id="PIRSF017082">
    <property type="entry name" value="YflP"/>
    <property type="match status" value="1"/>
</dbReference>
<evidence type="ECO:0000313" key="3">
    <source>
        <dbReference type="Proteomes" id="UP000278006"/>
    </source>
</evidence>
<evidence type="ECO:0000256" key="1">
    <source>
        <dbReference type="ARBA" id="ARBA00006987"/>
    </source>
</evidence>
<keyword evidence="3" id="KW-1185">Reference proteome</keyword>
<dbReference type="PANTHER" id="PTHR42928:SF5">
    <property type="entry name" value="BLR1237 PROTEIN"/>
    <property type="match status" value="1"/>
</dbReference>
<dbReference type="OrthoDB" id="8678477at2"/>
<dbReference type="EMBL" id="RDQO01000003">
    <property type="protein sequence ID" value="RMX05736.1"/>
    <property type="molecule type" value="Genomic_DNA"/>
</dbReference>
<comment type="caution">
    <text evidence="2">The sequence shown here is derived from an EMBL/GenBank/DDBJ whole genome shotgun (WGS) entry which is preliminary data.</text>
</comment>